<dbReference type="PANTHER" id="PTHR35735:SF5">
    <property type="entry name" value="PROTEIN NIM1-INTERACTING 2"/>
    <property type="match status" value="1"/>
</dbReference>
<keyword evidence="3" id="KW-1185">Reference proteome</keyword>
<proteinExistence type="predicted"/>
<dbReference type="OrthoDB" id="1098796at2759"/>
<gene>
    <name evidence="2" type="ORF">CEY00_Acc21849</name>
</gene>
<comment type="caution">
    <text evidence="2">The sequence shown here is derived from an EMBL/GenBank/DDBJ whole genome shotgun (WGS) entry which is preliminary data.</text>
</comment>
<name>A0A2R6PRR7_ACTCC</name>
<dbReference type="EMBL" id="NKQK01000023">
    <property type="protein sequence ID" value="PSR95719.1"/>
    <property type="molecule type" value="Genomic_DNA"/>
</dbReference>
<dbReference type="AlphaFoldDB" id="A0A2R6PRR7"/>
<evidence type="ECO:0000313" key="3">
    <source>
        <dbReference type="Proteomes" id="UP000241394"/>
    </source>
</evidence>
<accession>A0A2R6PRR7</accession>
<dbReference type="FunCoup" id="A0A2R6PRR7">
    <property type="interactions" value="2"/>
</dbReference>
<feature type="region of interest" description="Disordered" evidence="1">
    <location>
        <begin position="1"/>
        <end position="29"/>
    </location>
</feature>
<dbReference type="InParanoid" id="A0A2R6PRR7"/>
<dbReference type="OMA" id="PIQSGWR"/>
<protein>
    <submittedName>
        <fullName evidence="2">Protein NIM1-INTERACTING 2 like</fullName>
    </submittedName>
</protein>
<dbReference type="InterPro" id="IPR034577">
    <property type="entry name" value="NIMIN-2"/>
</dbReference>
<reference evidence="3" key="2">
    <citation type="journal article" date="2018" name="BMC Genomics">
        <title>A manually annotated Actinidia chinensis var. chinensis (kiwifruit) genome highlights the challenges associated with draft genomes and gene prediction in plants.</title>
        <authorList>
            <person name="Pilkington S.M."/>
            <person name="Crowhurst R."/>
            <person name="Hilario E."/>
            <person name="Nardozza S."/>
            <person name="Fraser L."/>
            <person name="Peng Y."/>
            <person name="Gunaseelan K."/>
            <person name="Simpson R."/>
            <person name="Tahir J."/>
            <person name="Deroles S.C."/>
            <person name="Templeton K."/>
            <person name="Luo Z."/>
            <person name="Davy M."/>
            <person name="Cheng C."/>
            <person name="McNeilage M."/>
            <person name="Scaglione D."/>
            <person name="Liu Y."/>
            <person name="Zhang Q."/>
            <person name="Datson P."/>
            <person name="De Silva N."/>
            <person name="Gardiner S.E."/>
            <person name="Bassett H."/>
            <person name="Chagne D."/>
            <person name="McCallum J."/>
            <person name="Dzierzon H."/>
            <person name="Deng C."/>
            <person name="Wang Y.Y."/>
            <person name="Barron L."/>
            <person name="Manako K."/>
            <person name="Bowen J."/>
            <person name="Foster T.M."/>
            <person name="Erridge Z.A."/>
            <person name="Tiffin H."/>
            <person name="Waite C.N."/>
            <person name="Davies K.M."/>
            <person name="Grierson E.P."/>
            <person name="Laing W.A."/>
            <person name="Kirk R."/>
            <person name="Chen X."/>
            <person name="Wood M."/>
            <person name="Montefiori M."/>
            <person name="Brummell D.A."/>
            <person name="Schwinn K.E."/>
            <person name="Catanach A."/>
            <person name="Fullerton C."/>
            <person name="Li D."/>
            <person name="Meiyalaghan S."/>
            <person name="Nieuwenhuizen N."/>
            <person name="Read N."/>
            <person name="Prakash R."/>
            <person name="Hunter D."/>
            <person name="Zhang H."/>
            <person name="McKenzie M."/>
            <person name="Knabel M."/>
            <person name="Harris A."/>
            <person name="Allan A.C."/>
            <person name="Gleave A."/>
            <person name="Chen A."/>
            <person name="Janssen B.J."/>
            <person name="Plunkett B."/>
            <person name="Ampomah-Dwamena C."/>
            <person name="Voogd C."/>
            <person name="Leif D."/>
            <person name="Lafferty D."/>
            <person name="Souleyre E.J.F."/>
            <person name="Varkonyi-Gasic E."/>
            <person name="Gambi F."/>
            <person name="Hanley J."/>
            <person name="Yao J.L."/>
            <person name="Cheung J."/>
            <person name="David K.M."/>
            <person name="Warren B."/>
            <person name="Marsh K."/>
            <person name="Snowden K.C."/>
            <person name="Lin-Wang K."/>
            <person name="Brian L."/>
            <person name="Martinez-Sanchez M."/>
            <person name="Wang M."/>
            <person name="Ileperuma N."/>
            <person name="Macnee N."/>
            <person name="Campin R."/>
            <person name="McAtee P."/>
            <person name="Drummond R.S.M."/>
            <person name="Espley R.V."/>
            <person name="Ireland H.S."/>
            <person name="Wu R."/>
            <person name="Atkinson R.G."/>
            <person name="Karunairetnam S."/>
            <person name="Bulley S."/>
            <person name="Chunkath S."/>
            <person name="Hanley Z."/>
            <person name="Storey R."/>
            <person name="Thrimawithana A.H."/>
            <person name="Thomson S."/>
            <person name="David C."/>
            <person name="Testolin R."/>
            <person name="Huang H."/>
            <person name="Hellens R.P."/>
            <person name="Schaffer R.J."/>
        </authorList>
    </citation>
    <scope>NUCLEOTIDE SEQUENCE [LARGE SCALE GENOMIC DNA]</scope>
    <source>
        <strain evidence="3">cv. Red5</strain>
    </source>
</reference>
<dbReference type="PANTHER" id="PTHR35735">
    <property type="entry name" value="PROTEIN NIM1-INTERACTING 2"/>
    <property type="match status" value="1"/>
</dbReference>
<dbReference type="GO" id="GO:0010112">
    <property type="term" value="P:regulation of systemic acquired resistance"/>
    <property type="evidence" value="ECO:0007669"/>
    <property type="project" value="InterPro"/>
</dbReference>
<feature type="compositionally biased region" description="Basic and acidic residues" evidence="1">
    <location>
        <begin position="10"/>
        <end position="27"/>
    </location>
</feature>
<organism evidence="2 3">
    <name type="scientific">Actinidia chinensis var. chinensis</name>
    <name type="common">Chinese soft-hair kiwi</name>
    <dbReference type="NCBI Taxonomy" id="1590841"/>
    <lineage>
        <taxon>Eukaryota</taxon>
        <taxon>Viridiplantae</taxon>
        <taxon>Streptophyta</taxon>
        <taxon>Embryophyta</taxon>
        <taxon>Tracheophyta</taxon>
        <taxon>Spermatophyta</taxon>
        <taxon>Magnoliopsida</taxon>
        <taxon>eudicotyledons</taxon>
        <taxon>Gunneridae</taxon>
        <taxon>Pentapetalae</taxon>
        <taxon>asterids</taxon>
        <taxon>Ericales</taxon>
        <taxon>Actinidiaceae</taxon>
        <taxon>Actinidia</taxon>
    </lineage>
</organism>
<reference evidence="2 3" key="1">
    <citation type="submission" date="2017-07" db="EMBL/GenBank/DDBJ databases">
        <title>An improved, manually edited Actinidia chinensis var. chinensis (kiwifruit) genome highlights the challenges associated with draft genomes and gene prediction in plants.</title>
        <authorList>
            <person name="Pilkington S."/>
            <person name="Crowhurst R."/>
            <person name="Hilario E."/>
            <person name="Nardozza S."/>
            <person name="Fraser L."/>
            <person name="Peng Y."/>
            <person name="Gunaseelan K."/>
            <person name="Simpson R."/>
            <person name="Tahir J."/>
            <person name="Deroles S."/>
            <person name="Templeton K."/>
            <person name="Luo Z."/>
            <person name="Davy M."/>
            <person name="Cheng C."/>
            <person name="Mcneilage M."/>
            <person name="Scaglione D."/>
            <person name="Liu Y."/>
            <person name="Zhang Q."/>
            <person name="Datson P."/>
            <person name="De Silva N."/>
            <person name="Gardiner S."/>
            <person name="Bassett H."/>
            <person name="Chagne D."/>
            <person name="Mccallum J."/>
            <person name="Dzierzon H."/>
            <person name="Deng C."/>
            <person name="Wang Y.-Y."/>
            <person name="Barron N."/>
            <person name="Manako K."/>
            <person name="Bowen J."/>
            <person name="Foster T."/>
            <person name="Erridge Z."/>
            <person name="Tiffin H."/>
            <person name="Waite C."/>
            <person name="Davies K."/>
            <person name="Grierson E."/>
            <person name="Laing W."/>
            <person name="Kirk R."/>
            <person name="Chen X."/>
            <person name="Wood M."/>
            <person name="Montefiori M."/>
            <person name="Brummell D."/>
            <person name="Schwinn K."/>
            <person name="Catanach A."/>
            <person name="Fullerton C."/>
            <person name="Li D."/>
            <person name="Meiyalaghan S."/>
            <person name="Nieuwenhuizen N."/>
            <person name="Read N."/>
            <person name="Prakash R."/>
            <person name="Hunter D."/>
            <person name="Zhang H."/>
            <person name="Mckenzie M."/>
            <person name="Knabel M."/>
            <person name="Harris A."/>
            <person name="Allan A."/>
            <person name="Chen A."/>
            <person name="Janssen B."/>
            <person name="Plunkett B."/>
            <person name="Dwamena C."/>
            <person name="Voogd C."/>
            <person name="Leif D."/>
            <person name="Lafferty D."/>
            <person name="Souleyre E."/>
            <person name="Varkonyi-Gasic E."/>
            <person name="Gambi F."/>
            <person name="Hanley J."/>
            <person name="Yao J.-L."/>
            <person name="Cheung J."/>
            <person name="David K."/>
            <person name="Warren B."/>
            <person name="Marsh K."/>
            <person name="Snowden K."/>
            <person name="Lin-Wang K."/>
            <person name="Brian L."/>
            <person name="Martinez-Sanchez M."/>
            <person name="Wang M."/>
            <person name="Ileperuma N."/>
            <person name="Macnee N."/>
            <person name="Campin R."/>
            <person name="Mcatee P."/>
            <person name="Drummond R."/>
            <person name="Espley R."/>
            <person name="Ireland H."/>
            <person name="Wu R."/>
            <person name="Atkinson R."/>
            <person name="Karunairetnam S."/>
            <person name="Bulley S."/>
            <person name="Chunkath S."/>
            <person name="Hanley Z."/>
            <person name="Storey R."/>
            <person name="Thrimawithana A."/>
            <person name="Thomson S."/>
            <person name="David C."/>
            <person name="Testolin R."/>
        </authorList>
    </citation>
    <scope>NUCLEOTIDE SEQUENCE [LARGE SCALE GENOMIC DNA]</scope>
    <source>
        <strain evidence="3">cv. Red5</strain>
        <tissue evidence="2">Young leaf</tissue>
    </source>
</reference>
<evidence type="ECO:0000256" key="1">
    <source>
        <dbReference type="SAM" id="MobiDB-lite"/>
    </source>
</evidence>
<evidence type="ECO:0000313" key="2">
    <source>
        <dbReference type="EMBL" id="PSR95719.1"/>
    </source>
</evidence>
<dbReference type="Gramene" id="PSR95719">
    <property type="protein sequence ID" value="PSR95719"/>
    <property type="gene ID" value="CEY00_Acc21849"/>
</dbReference>
<sequence>MEGEKKRKRAADGGERRREKERDKKAEAVAVPSEEEVEEFFAILRRMHMAAKYFEKSNGNGDGRLLTGKWCMARTALEAEALVGVDGVKAEEENVSGVRKIGVLDLNAVPEAENNSI</sequence>
<dbReference type="Proteomes" id="UP000241394">
    <property type="component" value="Chromosome LG23"/>
</dbReference>